<dbReference type="Pfam" id="PF02653">
    <property type="entry name" value="BPD_transp_2"/>
    <property type="match status" value="1"/>
</dbReference>
<comment type="subcellular location">
    <subcellularLocation>
        <location evidence="1">Cell membrane</location>
        <topology evidence="1">Multi-pass membrane protein</topology>
    </subcellularLocation>
</comment>
<keyword evidence="3" id="KW-1003">Cell membrane</keyword>
<dbReference type="Proteomes" id="UP000472335">
    <property type="component" value="Unassembled WGS sequence"/>
</dbReference>
<evidence type="ECO:0000256" key="4">
    <source>
        <dbReference type="ARBA" id="ARBA00022519"/>
    </source>
</evidence>
<feature type="transmembrane region" description="Helical" evidence="12">
    <location>
        <begin position="310"/>
        <end position="326"/>
    </location>
</feature>
<feature type="transmembrane region" description="Helical" evidence="12">
    <location>
        <begin position="41"/>
        <end position="58"/>
    </location>
</feature>
<comment type="function">
    <text evidence="9">Part of the binding-protein-dependent transport system for D-xylose. Probably responsible for the translocation of the substrate across the membrane.</text>
</comment>
<dbReference type="GO" id="GO:0022857">
    <property type="term" value="F:transmembrane transporter activity"/>
    <property type="evidence" value="ECO:0007669"/>
    <property type="project" value="InterPro"/>
</dbReference>
<feature type="transmembrane region" description="Helical" evidence="12">
    <location>
        <begin position="70"/>
        <end position="88"/>
    </location>
</feature>
<evidence type="ECO:0000256" key="9">
    <source>
        <dbReference type="ARBA" id="ARBA00035611"/>
    </source>
</evidence>
<accession>A0A6G4V5P1</accession>
<dbReference type="GO" id="GO:0005886">
    <property type="term" value="C:plasma membrane"/>
    <property type="evidence" value="ECO:0007669"/>
    <property type="project" value="UniProtKB-SubCell"/>
</dbReference>
<reference evidence="13 14" key="1">
    <citation type="submission" date="2020-02" db="EMBL/GenBank/DDBJ databases">
        <title>Whole-genome analyses of novel actinobacteria.</title>
        <authorList>
            <person name="Sahin N."/>
            <person name="Gencbay T."/>
        </authorList>
    </citation>
    <scope>NUCLEOTIDE SEQUENCE [LARGE SCALE GENOMIC DNA]</scope>
    <source>
        <strain evidence="13 14">HC44</strain>
    </source>
</reference>
<evidence type="ECO:0000256" key="3">
    <source>
        <dbReference type="ARBA" id="ARBA00022475"/>
    </source>
</evidence>
<feature type="transmembrane region" description="Helical" evidence="12">
    <location>
        <begin position="203"/>
        <end position="222"/>
    </location>
</feature>
<feature type="transmembrane region" description="Helical" evidence="12">
    <location>
        <begin position="95"/>
        <end position="113"/>
    </location>
</feature>
<dbReference type="PANTHER" id="PTHR32196">
    <property type="entry name" value="ABC TRANSPORTER PERMEASE PROTEIN YPHD-RELATED-RELATED"/>
    <property type="match status" value="1"/>
</dbReference>
<evidence type="ECO:0000256" key="10">
    <source>
        <dbReference type="ARBA" id="ARBA00035686"/>
    </source>
</evidence>
<gene>
    <name evidence="13" type="ORF">G5C60_16915</name>
</gene>
<feature type="transmembrane region" description="Helical" evidence="12">
    <location>
        <begin position="243"/>
        <end position="266"/>
    </location>
</feature>
<evidence type="ECO:0000256" key="12">
    <source>
        <dbReference type="SAM" id="Phobius"/>
    </source>
</evidence>
<keyword evidence="6 12" id="KW-0812">Transmembrane</keyword>
<dbReference type="InterPro" id="IPR001851">
    <property type="entry name" value="ABC_transp_permease"/>
</dbReference>
<evidence type="ECO:0000256" key="7">
    <source>
        <dbReference type="ARBA" id="ARBA00022989"/>
    </source>
</evidence>
<name>A0A6G4V5P1_9ACTN</name>
<feature type="region of interest" description="Disordered" evidence="11">
    <location>
        <begin position="1"/>
        <end position="25"/>
    </location>
</feature>
<evidence type="ECO:0000256" key="11">
    <source>
        <dbReference type="SAM" id="MobiDB-lite"/>
    </source>
</evidence>
<dbReference type="EMBL" id="JAAKZY010000046">
    <property type="protein sequence ID" value="NGO09235.1"/>
    <property type="molecule type" value="Genomic_DNA"/>
</dbReference>
<sequence length="358" mass="37660">MSVTQQAEPAVDTPPAPGPKETDGRTAQRPLAVRLLARPEVGVFLGAVAVFVFFLVAAPPVRDGSSMANILYQSSTIGIVALPVALLMIGGEFDLSSGVAVITSALTAAMLSYQLTTNVWVGVIAALLVSLGIGFFNGWLLVRTGLPSFLVTLGTFLILQGANLAVTKLVTGNVATDGISDMDGFDQAKALFSSTFDVGDVEVKITVVWWLAFAALATWVLLRTKYGNWIFAVGGNKDSARAVGVPVTFTKISLFMLVGFGAWFVGMHQLFSFSTVQSGEGVGQELIYIAAAVIGGCLLTGGSGSAIGPVFGAFMFGMVQQGIVYAGWNPDWFMAFLGVMLLGATLVNLWVRNAATRR</sequence>
<keyword evidence="2" id="KW-0813">Transport</keyword>
<dbReference type="RefSeq" id="WP_165260001.1">
    <property type="nucleotide sequence ID" value="NZ_JAAKZY010000046.1"/>
</dbReference>
<evidence type="ECO:0000256" key="8">
    <source>
        <dbReference type="ARBA" id="ARBA00023136"/>
    </source>
</evidence>
<evidence type="ECO:0000256" key="5">
    <source>
        <dbReference type="ARBA" id="ARBA00022597"/>
    </source>
</evidence>
<evidence type="ECO:0000313" key="13">
    <source>
        <dbReference type="EMBL" id="NGO09235.1"/>
    </source>
</evidence>
<feature type="transmembrane region" description="Helical" evidence="12">
    <location>
        <begin position="119"/>
        <end position="142"/>
    </location>
</feature>
<dbReference type="PANTHER" id="PTHR32196:SF32">
    <property type="entry name" value="XYLOSE TRANSPORT SYSTEM PERMEASE PROTEIN XYLH"/>
    <property type="match status" value="1"/>
</dbReference>
<evidence type="ECO:0000313" key="14">
    <source>
        <dbReference type="Proteomes" id="UP000472335"/>
    </source>
</evidence>
<keyword evidence="4" id="KW-0997">Cell inner membrane</keyword>
<feature type="transmembrane region" description="Helical" evidence="12">
    <location>
        <begin position="149"/>
        <end position="166"/>
    </location>
</feature>
<dbReference type="CDD" id="cd06579">
    <property type="entry name" value="TM_PBP1_transp_AraH_like"/>
    <property type="match status" value="1"/>
</dbReference>
<protein>
    <recommendedName>
        <fullName evidence="10">Xylose transport system permease protein XylH</fullName>
    </recommendedName>
</protein>
<comment type="caution">
    <text evidence="13">The sequence shown here is derived from an EMBL/GenBank/DDBJ whole genome shotgun (WGS) entry which is preliminary data.</text>
</comment>
<keyword evidence="8 12" id="KW-0472">Membrane</keyword>
<evidence type="ECO:0000256" key="6">
    <source>
        <dbReference type="ARBA" id="ARBA00022692"/>
    </source>
</evidence>
<keyword evidence="14" id="KW-1185">Reference proteome</keyword>
<dbReference type="AlphaFoldDB" id="A0A6G4V5P1"/>
<evidence type="ECO:0000256" key="1">
    <source>
        <dbReference type="ARBA" id="ARBA00004651"/>
    </source>
</evidence>
<feature type="transmembrane region" description="Helical" evidence="12">
    <location>
        <begin position="286"/>
        <end position="303"/>
    </location>
</feature>
<organism evidence="13 14">
    <name type="scientific">Streptomyces scabichelini</name>
    <dbReference type="NCBI Taxonomy" id="2711217"/>
    <lineage>
        <taxon>Bacteria</taxon>
        <taxon>Bacillati</taxon>
        <taxon>Actinomycetota</taxon>
        <taxon>Actinomycetes</taxon>
        <taxon>Kitasatosporales</taxon>
        <taxon>Streptomycetaceae</taxon>
        <taxon>Streptomyces</taxon>
    </lineage>
</organism>
<keyword evidence="5" id="KW-0762">Sugar transport</keyword>
<evidence type="ECO:0000256" key="2">
    <source>
        <dbReference type="ARBA" id="ARBA00022448"/>
    </source>
</evidence>
<keyword evidence="7 12" id="KW-1133">Transmembrane helix</keyword>
<proteinExistence type="predicted"/>
<feature type="transmembrane region" description="Helical" evidence="12">
    <location>
        <begin position="332"/>
        <end position="351"/>
    </location>
</feature>